<gene>
    <name evidence="6" type="ORF">IPK02_07510</name>
</gene>
<reference evidence="6 7" key="1">
    <citation type="submission" date="2020-10" db="EMBL/GenBank/DDBJ databases">
        <title>Connecting structure to function with the recovery of over 1000 high-quality activated sludge metagenome-assembled genomes encoding full-length rRNA genes using long-read sequencing.</title>
        <authorList>
            <person name="Singleton C.M."/>
            <person name="Petriglieri F."/>
            <person name="Kristensen J.M."/>
            <person name="Kirkegaard R.H."/>
            <person name="Michaelsen T.Y."/>
            <person name="Andersen M.H."/>
            <person name="Karst S.M."/>
            <person name="Dueholm M.S."/>
            <person name="Nielsen P.H."/>
            <person name="Albertsen M."/>
        </authorList>
    </citation>
    <scope>NUCLEOTIDE SEQUENCE [LARGE SCALE GENOMIC DNA]</scope>
    <source>
        <strain evidence="6">Fred_18-Q3-R57-64_BAT3C.720</strain>
    </source>
</reference>
<dbReference type="PANTHER" id="PTHR47957:SF3">
    <property type="entry name" value="ATP-DEPENDENT HELICASE HRQ1"/>
    <property type="match status" value="1"/>
</dbReference>
<dbReference type="SUPFAM" id="SSF52540">
    <property type="entry name" value="P-loop containing nucleoside triphosphate hydrolases"/>
    <property type="match status" value="2"/>
</dbReference>
<dbReference type="InterPro" id="IPR014001">
    <property type="entry name" value="Helicase_ATP-bd"/>
</dbReference>
<evidence type="ECO:0000313" key="7">
    <source>
        <dbReference type="Proteomes" id="UP000706151"/>
    </source>
</evidence>
<dbReference type="PROSITE" id="PS51192">
    <property type="entry name" value="HELICASE_ATP_BIND_1"/>
    <property type="match status" value="1"/>
</dbReference>
<dbReference type="PANTHER" id="PTHR47957">
    <property type="entry name" value="ATP-DEPENDENT HELICASE HRQ1"/>
    <property type="match status" value="1"/>
</dbReference>
<dbReference type="Pfam" id="PF09369">
    <property type="entry name" value="MZB"/>
    <property type="match status" value="1"/>
</dbReference>
<keyword evidence="2" id="KW-0067">ATP-binding</keyword>
<dbReference type="Pfam" id="PF00271">
    <property type="entry name" value="Helicase_C"/>
    <property type="match status" value="1"/>
</dbReference>
<dbReference type="InterPro" id="IPR001650">
    <property type="entry name" value="Helicase_C-like"/>
</dbReference>
<evidence type="ECO:0000256" key="1">
    <source>
        <dbReference type="ARBA" id="ARBA00022741"/>
    </source>
</evidence>
<sequence length="2130" mass="237309">MLPSLLAREIQNGLKHFLTTGFEPSDPLFAGIMQRFTDDEGRWLKGPYVQIGLPFRTGTRGRDFFGSFETEHPGHVHQEAAWQRLTSNRAAASTLVATGTGSGKTECFLYPLLDHCARARSDGAAGIKALVIYPMNALATDQARRFAQVIARTPIFRGLRVGLFVGGRSGKDGQGLMAMTATSVITDRETLRKDPPDILLTNYKMLDYLLIRPRDRLLWAKNTAETLRYVVVDELHTFDGAQGTDLALLLRRLRARLKTPAGHLICAGTSATLGGNSDTAPLREYARQIFGVDFPPESVVTENRLDEIEFLGNSVIEHVLYPRPDFAALLDADRYPSPAAAVEAWFRLFFPGVAPPIDVNDLAWRSALGAALKKHLLFINLLKLIRGRIVSLTELQEQMQGPLPEAARPHIAQVLDALLVLVAWARDPAGQPLVTLRVQLWMRELRRMVTQLRSDPNTIELRAESDVRREPGKLYLPLLQCADCHTTGWLSRLPSGQSRLSTDLDEIYNTWFSGQPEALRLYSAAGLSRPLCDGMVQRVCTQCGHLQSGPGECAACGHGDLVEVFRVTASRTTTTKAGVSHTWHDPACPACGSKFRQLLLGARNATLGAVTIEQTWASPFNDDKKLIAFSDSVQDAAHRAGFFTARTYLNTVRTGLAQVIDQLATPQCSWNTFLDRAANLWQEKDSPLAMPVERFVSEFIGPNMMWQRDWAVSMQAHGHLPKDSHLPERVRKRLRWQAFAEFTYLSRRGRNLDAIGKATLAPRLDDIERAADALLPVLQEAFGIRHAVRRTVVQWLWGFVCHLRQRGAVAMPELMAYARDGNVFAFTRTQGRGEWLPGMGERTPHPVFLSLGRERGFDHLVNPQAPTFFQTWLLATLGADGLLPGKAEEAIYARAIEALVQEGVVLRIEAQPVDVVALNPAALVIETRLARLVSAQGKRALTVPADSAAALLGMPCLDASQETYAERVDAGGWLARRFSRGDLRRVFSAEHTGLLPGGQRADLELRFKAKNPRPWYENLLSATPTLEMGVDIGDLSSVLLCSVPPNQASYLQRIGRAGRRDGNAFTATLADGASPHDLYFFADTDEMLQGEVVPPGIFLKAAEVLRRQMFAFCLDDWVGSGIPDTALPDKTQEALNARDSLDQTRFPYTFLEYILAHEERLLSGFMALLGADLDDRVAGRLRGFLQGNDEDDALRLRLSKLLEELARERRTHRDRGVSIRKQIKALKVRPQDEATKDEIDHLERERQKALELVKEINQRDLLNTLTDAGMIPNYAFPEAGVELKSLLWRKKGSDDPEGSTTYISLPAERYERPAQSALSEFAPENVFYANQRRVEIDQINVSLSSLERWRMCPTCQHMENLEIHADSHASCPRCGDPMWANVSQQRQLLRFKQAIANSNDTEVRIDDSAEDREPKFYVRQMLADFETTDIREAYRLAAPDMPFGFEFIERVVFRDVNFGEPTRPGESYAVAGQQKARPGFKLCRHCGQIQRAPRNARERELAQFHAFDCEKRGSDDPENIIDCLYLYREFSSEALRILVPYTRSGVDEASVQSFMAALRIGLRKRFGGKVDHLRMVTQEEKGQDGAANRQYVMLYDSVPGGTGYLHELLANEAQTLVELLRLALAHLAACSCNADAEKDGCYRCVYQYRLGRAMALVSRDRARLLLEELVEKLGQLERVASVADIYINPNFDSELEARFIESLRRLSGVGGLPFVKLVQDIVQGKSGYLLEVGEQRYWVEPQVDLGANEGIKAACRPDFVLWPTQSKSPRRPIAVFCDGWAHHQASTREDAHKRSALVASGRFWVWSLTWEDVQAAMDGTLDTSLADGLEAMCCNEALPPALRSLLDDDLWTRHAVAVLLQWLGKPPGEGADQQVGRLARHAGATAFRMIPHPQNALLEEARNQLLSFWNGLDKLPCEHPARSVPCGNVNDPSLRLRYWWPGELANLSVAIPISPGFVIFNDAHLHDEPERHLVWRRWLWLFNIFQTLPGFLLATQEGLDAGDHSVFGFAKGASPASSAQGAAHAAAWAAVIEQAMSSLADGLQALMDAGFSPPDEVGYELEQAGSVVAEAELAWVAQKRVLLMPAQADSAAVWQVNGWETWMADGPWPQQLVDALGHNGAQEDAQQEIQ</sequence>
<evidence type="ECO:0000259" key="4">
    <source>
        <dbReference type="PROSITE" id="PS51192"/>
    </source>
</evidence>
<dbReference type="EMBL" id="JADJOT010000007">
    <property type="protein sequence ID" value="MBK7953804.1"/>
    <property type="molecule type" value="Genomic_DNA"/>
</dbReference>
<dbReference type="GO" id="GO:0043138">
    <property type="term" value="F:3'-5' DNA helicase activity"/>
    <property type="evidence" value="ECO:0007669"/>
    <property type="project" value="TreeGrafter"/>
</dbReference>
<feature type="domain" description="Helicase ATP-binding" evidence="4">
    <location>
        <begin position="85"/>
        <end position="291"/>
    </location>
</feature>
<dbReference type="GO" id="GO:0006289">
    <property type="term" value="P:nucleotide-excision repair"/>
    <property type="evidence" value="ECO:0007669"/>
    <property type="project" value="TreeGrafter"/>
</dbReference>
<dbReference type="Proteomes" id="UP000706151">
    <property type="component" value="Unassembled WGS sequence"/>
</dbReference>
<comment type="caution">
    <text evidence="6">The sequence shown here is derived from an EMBL/GenBank/DDBJ whole genome shotgun (WGS) entry which is preliminary data.</text>
</comment>
<evidence type="ECO:0000313" key="6">
    <source>
        <dbReference type="EMBL" id="MBK7953804.1"/>
    </source>
</evidence>
<dbReference type="Gene3D" id="3.40.50.300">
    <property type="entry name" value="P-loop containing nucleotide triphosphate hydrolases"/>
    <property type="match status" value="2"/>
</dbReference>
<name>A0A935W470_9PROT</name>
<evidence type="ECO:0000259" key="5">
    <source>
        <dbReference type="PROSITE" id="PS51194"/>
    </source>
</evidence>
<dbReference type="PROSITE" id="PS51194">
    <property type="entry name" value="HELICASE_CTER"/>
    <property type="match status" value="1"/>
</dbReference>
<protein>
    <submittedName>
        <fullName evidence="6">DEAD/DEAH box helicase</fullName>
    </submittedName>
</protein>
<evidence type="ECO:0000256" key="3">
    <source>
        <dbReference type="SAM" id="Coils"/>
    </source>
</evidence>
<keyword evidence="1" id="KW-0547">Nucleotide-binding</keyword>
<dbReference type="SMART" id="SM00487">
    <property type="entry name" value="DEXDc"/>
    <property type="match status" value="1"/>
</dbReference>
<dbReference type="SMART" id="SM00490">
    <property type="entry name" value="HELICc"/>
    <property type="match status" value="1"/>
</dbReference>
<evidence type="ECO:0000256" key="2">
    <source>
        <dbReference type="ARBA" id="ARBA00022840"/>
    </source>
</evidence>
<proteinExistence type="predicted"/>
<feature type="coiled-coil region" evidence="3">
    <location>
        <begin position="1232"/>
        <end position="1259"/>
    </location>
</feature>
<organism evidence="6 7">
    <name type="scientific">Candidatus Accumulibacter affinis</name>
    <dbReference type="NCBI Taxonomy" id="2954384"/>
    <lineage>
        <taxon>Bacteria</taxon>
        <taxon>Pseudomonadati</taxon>
        <taxon>Pseudomonadota</taxon>
        <taxon>Betaproteobacteria</taxon>
        <taxon>Candidatus Accumulibacter</taxon>
    </lineage>
</organism>
<dbReference type="InterPro" id="IPR011545">
    <property type="entry name" value="DEAD/DEAH_box_helicase_dom"/>
</dbReference>
<feature type="domain" description="Helicase C-terminal" evidence="5">
    <location>
        <begin position="924"/>
        <end position="1105"/>
    </location>
</feature>
<dbReference type="InterPro" id="IPR027417">
    <property type="entry name" value="P-loop_NTPase"/>
</dbReference>
<keyword evidence="6" id="KW-0378">Hydrolase</keyword>
<dbReference type="InterPro" id="IPR018973">
    <property type="entry name" value="MZB"/>
</dbReference>
<accession>A0A935W470</accession>
<keyword evidence="3" id="KW-0175">Coiled coil</keyword>
<dbReference type="GO" id="GO:0003676">
    <property type="term" value="F:nucleic acid binding"/>
    <property type="evidence" value="ECO:0007669"/>
    <property type="project" value="InterPro"/>
</dbReference>
<dbReference type="GO" id="GO:0036297">
    <property type="term" value="P:interstrand cross-link repair"/>
    <property type="evidence" value="ECO:0007669"/>
    <property type="project" value="TreeGrafter"/>
</dbReference>
<keyword evidence="6" id="KW-0347">Helicase</keyword>
<dbReference type="GO" id="GO:0005524">
    <property type="term" value="F:ATP binding"/>
    <property type="evidence" value="ECO:0007669"/>
    <property type="project" value="UniProtKB-KW"/>
</dbReference>
<dbReference type="Pfam" id="PF00270">
    <property type="entry name" value="DEAD"/>
    <property type="match status" value="1"/>
</dbReference>